<keyword evidence="1" id="KW-1133">Transmembrane helix</keyword>
<dbReference type="Proteomes" id="UP000005514">
    <property type="component" value="Unassembled WGS sequence"/>
</dbReference>
<protein>
    <submittedName>
        <fullName evidence="2">Uncharacterized protein</fullName>
    </submittedName>
</protein>
<sequence length="59" mass="6912">MGGFDEKSFLAFLTIWLVKNLILIQAIVFKKALLFRGLVGLKRGEWFQNTPYFLKGMRF</sequence>
<evidence type="ECO:0000313" key="2">
    <source>
        <dbReference type="EMBL" id="EJB65098.1"/>
    </source>
</evidence>
<dbReference type="EMBL" id="AKON01000001">
    <property type="protein sequence ID" value="EJB65098.1"/>
    <property type="molecule type" value="Genomic_DNA"/>
</dbReference>
<feature type="transmembrane region" description="Helical" evidence="1">
    <location>
        <begin position="12"/>
        <end position="33"/>
    </location>
</feature>
<evidence type="ECO:0000313" key="3">
    <source>
        <dbReference type="Proteomes" id="UP000005514"/>
    </source>
</evidence>
<reference evidence="2 3" key="1">
    <citation type="submission" date="2012-04" db="EMBL/GenBank/DDBJ databases">
        <title>Genome sequence of Helicobacter pylori Hp H-42.</title>
        <authorList>
            <person name="Blanchard T.G."/>
            <person name="Czinn S.J."/>
            <person name="McCracken C."/>
            <person name="Abolude K."/>
            <person name="Maroo A."/>
            <person name="Santana-Cruz I."/>
            <person name="Tallon L.J."/>
            <person name="Ficke F.W.F."/>
        </authorList>
    </citation>
    <scope>NUCLEOTIDE SEQUENCE [LARGE SCALE GENOMIC DNA]</scope>
    <source>
        <strain evidence="2 3">Hp H-42</strain>
    </source>
</reference>
<evidence type="ECO:0000256" key="1">
    <source>
        <dbReference type="SAM" id="Phobius"/>
    </source>
</evidence>
<name>A0AB33XJM0_HELPX</name>
<comment type="caution">
    <text evidence="2">The sequence shown here is derived from an EMBL/GenBank/DDBJ whole genome shotgun (WGS) entry which is preliminary data.</text>
</comment>
<accession>A0AB33XJM0</accession>
<keyword evidence="1" id="KW-0472">Membrane</keyword>
<dbReference type="AlphaFoldDB" id="A0AB33XJM0"/>
<organism evidence="2 3">
    <name type="scientific">Helicobacter pylori Hp H-42</name>
    <dbReference type="NCBI Taxonomy" id="992047"/>
    <lineage>
        <taxon>Bacteria</taxon>
        <taxon>Pseudomonadati</taxon>
        <taxon>Campylobacterota</taxon>
        <taxon>Epsilonproteobacteria</taxon>
        <taxon>Campylobacterales</taxon>
        <taxon>Helicobacteraceae</taxon>
        <taxon>Helicobacter</taxon>
    </lineage>
</organism>
<gene>
    <name evidence="2" type="ORF">HPHPH42_0041</name>
</gene>
<proteinExistence type="predicted"/>
<keyword evidence="1" id="KW-0812">Transmembrane</keyword>